<reference evidence="2" key="1">
    <citation type="submission" date="2018-06" db="EMBL/GenBank/DDBJ databases">
        <authorList>
            <person name="Zhirakovskaya E."/>
        </authorList>
    </citation>
    <scope>NUCLEOTIDE SEQUENCE</scope>
</reference>
<dbReference type="Gene3D" id="2.30.110.10">
    <property type="entry name" value="Electron Transport, Fmn-binding Protein, Chain A"/>
    <property type="match status" value="1"/>
</dbReference>
<dbReference type="EMBL" id="UOGB01000034">
    <property type="protein sequence ID" value="VAX15799.1"/>
    <property type="molecule type" value="Genomic_DNA"/>
</dbReference>
<dbReference type="SUPFAM" id="SSF50475">
    <property type="entry name" value="FMN-binding split barrel"/>
    <property type="match status" value="1"/>
</dbReference>
<name>A0A3B1BC73_9ZZZZ</name>
<evidence type="ECO:0000259" key="1">
    <source>
        <dbReference type="Pfam" id="PF01243"/>
    </source>
</evidence>
<gene>
    <name evidence="2" type="ORF">MNBD_NITROSPINAE03-537</name>
</gene>
<sequence length="123" mass="13443">MIPEKLMDVLKHEGAVAIASQGDQGPHLINSWNSYVKITDSEELLIPAGGMKETEENVDKNNEVKITVASHEVEGFRGMGTGFLICGKAEFATSGAEFDSMKESFPWMRAVLKVKISSVSQKL</sequence>
<accession>A0A3B1BC73</accession>
<dbReference type="Pfam" id="PF01243">
    <property type="entry name" value="PNPOx_N"/>
    <property type="match status" value="1"/>
</dbReference>
<proteinExistence type="predicted"/>
<organism evidence="2">
    <name type="scientific">hydrothermal vent metagenome</name>
    <dbReference type="NCBI Taxonomy" id="652676"/>
    <lineage>
        <taxon>unclassified sequences</taxon>
        <taxon>metagenomes</taxon>
        <taxon>ecological metagenomes</taxon>
    </lineage>
</organism>
<dbReference type="AlphaFoldDB" id="A0A3B1BC73"/>
<dbReference type="InterPro" id="IPR012349">
    <property type="entry name" value="Split_barrel_FMN-bd"/>
</dbReference>
<evidence type="ECO:0000313" key="2">
    <source>
        <dbReference type="EMBL" id="VAX15799.1"/>
    </source>
</evidence>
<protein>
    <recommendedName>
        <fullName evidence="1">Pyridoxamine 5'-phosphate oxidase N-terminal domain-containing protein</fullName>
    </recommendedName>
</protein>
<feature type="domain" description="Pyridoxamine 5'-phosphate oxidase N-terminal" evidence="1">
    <location>
        <begin position="2"/>
        <end position="120"/>
    </location>
</feature>
<dbReference type="InterPro" id="IPR011576">
    <property type="entry name" value="Pyridox_Oxase_N"/>
</dbReference>